<evidence type="ECO:0000313" key="2">
    <source>
        <dbReference type="Proteomes" id="UP000599578"/>
    </source>
</evidence>
<keyword evidence="2" id="KW-1185">Reference proteome</keyword>
<dbReference type="Proteomes" id="UP000599578">
    <property type="component" value="Unassembled WGS sequence"/>
</dbReference>
<protein>
    <submittedName>
        <fullName evidence="1">Uncharacterized protein</fullName>
    </submittedName>
</protein>
<organism evidence="1 2">
    <name type="scientific">Marinobacterium nitratireducens</name>
    <dbReference type="NCBI Taxonomy" id="518897"/>
    <lineage>
        <taxon>Bacteria</taxon>
        <taxon>Pseudomonadati</taxon>
        <taxon>Pseudomonadota</taxon>
        <taxon>Gammaproteobacteria</taxon>
        <taxon>Oceanospirillales</taxon>
        <taxon>Oceanospirillaceae</taxon>
        <taxon>Marinobacterium</taxon>
    </lineage>
</organism>
<dbReference type="AlphaFoldDB" id="A0A917ZLZ1"/>
<name>A0A917ZLZ1_9GAMM</name>
<comment type="caution">
    <text evidence="1">The sequence shown here is derived from an EMBL/GenBank/DDBJ whole genome shotgun (WGS) entry which is preliminary data.</text>
</comment>
<gene>
    <name evidence="1" type="ORF">GCM10011348_31700</name>
</gene>
<reference evidence="1 2" key="1">
    <citation type="journal article" date="2014" name="Int. J. Syst. Evol. Microbiol.">
        <title>Complete genome sequence of Corynebacterium casei LMG S-19264T (=DSM 44701T), isolated from a smear-ripened cheese.</title>
        <authorList>
            <consortium name="US DOE Joint Genome Institute (JGI-PGF)"/>
            <person name="Walter F."/>
            <person name="Albersmeier A."/>
            <person name="Kalinowski J."/>
            <person name="Ruckert C."/>
        </authorList>
    </citation>
    <scope>NUCLEOTIDE SEQUENCE [LARGE SCALE GENOMIC DNA]</scope>
    <source>
        <strain evidence="1 2">CGMCC 1.7286</strain>
    </source>
</reference>
<proteinExistence type="predicted"/>
<accession>A0A917ZLZ1</accession>
<sequence length="307" mass="33311">MGSGAGLVAVSLAALSTPAPGSVIEDWVLAFEQSDIEFQRSISNAPFPPIAFIEATHYDNIDLSLRNGRELSYDHSSISQAAGVPFLVGDRDALFVGEYLSRSRFEARSAGRKSFDVHAVGIPVGWLRQASPAWQLTGFVMPLGHKASLDGASWEWEYMGGAFARYVQNDRLWWAAGFFADVGPGDDMVLPYMGASWAISEQWLLSAVMPWPGISWAPSGDAFVRLGISPSGTSWSLQDDQNDLSFELDAWDFGLSAGRRLGGNLWGRVEAGVGGLQGLSISNDSVHEPEFELDSSPYLSLGLEFRP</sequence>
<dbReference type="EMBL" id="BMLT01000008">
    <property type="protein sequence ID" value="GGO84752.1"/>
    <property type="molecule type" value="Genomic_DNA"/>
</dbReference>
<evidence type="ECO:0000313" key="1">
    <source>
        <dbReference type="EMBL" id="GGO84752.1"/>
    </source>
</evidence>